<dbReference type="InterPro" id="IPR036514">
    <property type="entry name" value="SGNH_hydro_sf"/>
</dbReference>
<reference evidence="2" key="1">
    <citation type="journal article" date="2019" name="bioRxiv">
        <title>The Genome of the Zebra Mussel, Dreissena polymorpha: A Resource for Invasive Species Research.</title>
        <authorList>
            <person name="McCartney M.A."/>
            <person name="Auch B."/>
            <person name="Kono T."/>
            <person name="Mallez S."/>
            <person name="Zhang Y."/>
            <person name="Obille A."/>
            <person name="Becker A."/>
            <person name="Abrahante J.E."/>
            <person name="Garbe J."/>
            <person name="Badalamenti J.P."/>
            <person name="Herman A."/>
            <person name="Mangelson H."/>
            <person name="Liachko I."/>
            <person name="Sullivan S."/>
            <person name="Sone E.D."/>
            <person name="Koren S."/>
            <person name="Silverstein K.A.T."/>
            <person name="Beckman K.B."/>
            <person name="Gohl D.M."/>
        </authorList>
    </citation>
    <scope>NUCLEOTIDE SEQUENCE</scope>
    <source>
        <strain evidence="2">Duluth1</strain>
        <tissue evidence="2">Whole animal</tissue>
    </source>
</reference>
<sequence length="395" mass="44339">MKSISSEINEIKSEMREHILQTSTQLAEIKDIVCGLKHQHTLCCCDMKNNLKDVSSNSESVKTQMCNMNEGLLKRWQSFSESIENQMSKILTQQTISLNKFMETPTRSYEDISNNSSSNAPKTNSTQNKDQSSNNENTNDSSSVVSEIQKTPTKDQRSSQTVTRQTLIIGDSILKGINKSGLKTDVDVLTCPGKKLHEIQSNLSRQIATKYNNIVVYAWGNYAALGSARSTLYNDGESLILDIRRKSESCAVYLCTACPRIDTDVLPLNESLKRTGIDMTARIIDCHQAFVFGNGNTARHYYHRDGIHLNAKGTSALVTAINQQLPITRHGSGKASVNEHPQIASFTNRSRWQQGNKCTVCGLRNHSAEDCYRNRWGAGGYSYYHGRYRKYRGQR</sequence>
<evidence type="ECO:0000256" key="1">
    <source>
        <dbReference type="SAM" id="MobiDB-lite"/>
    </source>
</evidence>
<feature type="region of interest" description="Disordered" evidence="1">
    <location>
        <begin position="108"/>
        <end position="162"/>
    </location>
</feature>
<name>A0A9D4FSK4_DREPO</name>
<feature type="compositionally biased region" description="Polar residues" evidence="1">
    <location>
        <begin position="108"/>
        <end position="131"/>
    </location>
</feature>
<dbReference type="SUPFAM" id="SSF52266">
    <property type="entry name" value="SGNH hydrolase"/>
    <property type="match status" value="1"/>
</dbReference>
<organism evidence="2 3">
    <name type="scientific">Dreissena polymorpha</name>
    <name type="common">Zebra mussel</name>
    <name type="synonym">Mytilus polymorpha</name>
    <dbReference type="NCBI Taxonomy" id="45954"/>
    <lineage>
        <taxon>Eukaryota</taxon>
        <taxon>Metazoa</taxon>
        <taxon>Spiralia</taxon>
        <taxon>Lophotrochozoa</taxon>
        <taxon>Mollusca</taxon>
        <taxon>Bivalvia</taxon>
        <taxon>Autobranchia</taxon>
        <taxon>Heteroconchia</taxon>
        <taxon>Euheterodonta</taxon>
        <taxon>Imparidentia</taxon>
        <taxon>Neoheterodontei</taxon>
        <taxon>Myida</taxon>
        <taxon>Dreissenoidea</taxon>
        <taxon>Dreissenidae</taxon>
        <taxon>Dreissena</taxon>
    </lineage>
</organism>
<protein>
    <submittedName>
        <fullName evidence="2">Uncharacterized protein</fullName>
    </submittedName>
</protein>
<dbReference type="AlphaFoldDB" id="A0A9D4FSK4"/>
<keyword evidence="3" id="KW-1185">Reference proteome</keyword>
<evidence type="ECO:0000313" key="2">
    <source>
        <dbReference type="EMBL" id="KAH3802874.1"/>
    </source>
</evidence>
<comment type="caution">
    <text evidence="2">The sequence shown here is derived from an EMBL/GenBank/DDBJ whole genome shotgun (WGS) entry which is preliminary data.</text>
</comment>
<dbReference type="EMBL" id="JAIWYP010000007">
    <property type="protein sequence ID" value="KAH3802874.1"/>
    <property type="molecule type" value="Genomic_DNA"/>
</dbReference>
<reference evidence="2" key="2">
    <citation type="submission" date="2020-11" db="EMBL/GenBank/DDBJ databases">
        <authorList>
            <person name="McCartney M.A."/>
            <person name="Auch B."/>
            <person name="Kono T."/>
            <person name="Mallez S."/>
            <person name="Becker A."/>
            <person name="Gohl D.M."/>
            <person name="Silverstein K.A.T."/>
            <person name="Koren S."/>
            <person name="Bechman K.B."/>
            <person name="Herman A."/>
            <person name="Abrahante J.E."/>
            <person name="Garbe J."/>
        </authorList>
    </citation>
    <scope>NUCLEOTIDE SEQUENCE</scope>
    <source>
        <strain evidence="2">Duluth1</strain>
        <tissue evidence="2">Whole animal</tissue>
    </source>
</reference>
<accession>A0A9D4FSK4</accession>
<proteinExistence type="predicted"/>
<gene>
    <name evidence="2" type="ORF">DPMN_156570</name>
</gene>
<dbReference type="Gene3D" id="3.40.50.1110">
    <property type="entry name" value="SGNH hydrolase"/>
    <property type="match status" value="1"/>
</dbReference>
<feature type="compositionally biased region" description="Low complexity" evidence="1">
    <location>
        <begin position="132"/>
        <end position="147"/>
    </location>
</feature>
<evidence type="ECO:0000313" key="3">
    <source>
        <dbReference type="Proteomes" id="UP000828390"/>
    </source>
</evidence>
<dbReference type="Proteomes" id="UP000828390">
    <property type="component" value="Unassembled WGS sequence"/>
</dbReference>